<organism evidence="9 10">
    <name type="scientific">Pelagicoccus mobilis</name>
    <dbReference type="NCBI Taxonomy" id="415221"/>
    <lineage>
        <taxon>Bacteria</taxon>
        <taxon>Pseudomonadati</taxon>
        <taxon>Verrucomicrobiota</taxon>
        <taxon>Opitutia</taxon>
        <taxon>Puniceicoccales</taxon>
        <taxon>Pelagicoccaceae</taxon>
        <taxon>Pelagicoccus</taxon>
    </lineage>
</organism>
<evidence type="ECO:0000256" key="4">
    <source>
        <dbReference type="ARBA" id="ARBA00022729"/>
    </source>
</evidence>
<gene>
    <name evidence="9" type="ORF">JIN87_19850</name>
</gene>
<evidence type="ECO:0000313" key="9">
    <source>
        <dbReference type="EMBL" id="MBK1879149.1"/>
    </source>
</evidence>
<keyword evidence="4 7" id="KW-0732">Signal</keyword>
<keyword evidence="3" id="KW-0479">Metal-binding</keyword>
<accession>A0A934S188</accession>
<reference evidence="9" key="1">
    <citation type="submission" date="2021-01" db="EMBL/GenBank/DDBJ databases">
        <title>Modified the classification status of verrucomicrobia.</title>
        <authorList>
            <person name="Feng X."/>
        </authorList>
    </citation>
    <scope>NUCLEOTIDE SEQUENCE</scope>
    <source>
        <strain evidence="9">KCTC 13126</strain>
    </source>
</reference>
<evidence type="ECO:0000256" key="6">
    <source>
        <dbReference type="ARBA" id="ARBA00022837"/>
    </source>
</evidence>
<dbReference type="GO" id="GO:0004065">
    <property type="term" value="F:arylsulfatase activity"/>
    <property type="evidence" value="ECO:0007669"/>
    <property type="project" value="TreeGrafter"/>
</dbReference>
<comment type="caution">
    <text evidence="9">The sequence shown here is derived from an EMBL/GenBank/DDBJ whole genome shotgun (WGS) entry which is preliminary data.</text>
</comment>
<dbReference type="Gene3D" id="3.30.1120.10">
    <property type="match status" value="1"/>
</dbReference>
<dbReference type="PANTHER" id="PTHR42693:SF42">
    <property type="entry name" value="ARYLSULFATASE G"/>
    <property type="match status" value="1"/>
</dbReference>
<dbReference type="GO" id="GO:0046872">
    <property type="term" value="F:metal ion binding"/>
    <property type="evidence" value="ECO:0007669"/>
    <property type="project" value="UniProtKB-KW"/>
</dbReference>
<dbReference type="EMBL" id="JAENIL010000041">
    <property type="protein sequence ID" value="MBK1879149.1"/>
    <property type="molecule type" value="Genomic_DNA"/>
</dbReference>
<keyword evidence="5" id="KW-0378">Hydrolase</keyword>
<feature type="signal peptide" evidence="7">
    <location>
        <begin position="1"/>
        <end position="22"/>
    </location>
</feature>
<dbReference type="InterPro" id="IPR000917">
    <property type="entry name" value="Sulfatase_N"/>
</dbReference>
<dbReference type="RefSeq" id="WP_200357361.1">
    <property type="nucleotide sequence ID" value="NZ_JAENIL010000041.1"/>
</dbReference>
<comment type="similarity">
    <text evidence="2">Belongs to the sulfatase family.</text>
</comment>
<dbReference type="AlphaFoldDB" id="A0A934S188"/>
<evidence type="ECO:0000256" key="1">
    <source>
        <dbReference type="ARBA" id="ARBA00001913"/>
    </source>
</evidence>
<dbReference type="Pfam" id="PF00884">
    <property type="entry name" value="Sulfatase"/>
    <property type="match status" value="1"/>
</dbReference>
<evidence type="ECO:0000256" key="2">
    <source>
        <dbReference type="ARBA" id="ARBA00008779"/>
    </source>
</evidence>
<keyword evidence="6" id="KW-0106">Calcium</keyword>
<proteinExistence type="inferred from homology"/>
<dbReference type="SUPFAM" id="SSF53649">
    <property type="entry name" value="Alkaline phosphatase-like"/>
    <property type="match status" value="1"/>
</dbReference>
<dbReference type="PANTHER" id="PTHR42693">
    <property type="entry name" value="ARYLSULFATASE FAMILY MEMBER"/>
    <property type="match status" value="1"/>
</dbReference>
<evidence type="ECO:0000256" key="7">
    <source>
        <dbReference type="SAM" id="SignalP"/>
    </source>
</evidence>
<sequence>MKNPIRKCLAAASLLLAMGAQAEEKPNIVLMVQDNLGWGEVGCYGGGILRGAETPRIDGLASEGMKLLNFNVEAQCVPSRSALMTGRHPIRSGTHSVVWGMLYGMTQWEETMAETLSEQGYTTAMYGKWHLGDTPGRFPTDQGFDEWYGIPNTTDEATYTEGFEYDPEVASPSVVMESKRGETPKTVMTYTREVRGEMDNVLTDKTIEFMERNANKDKPFFAYVPYTLPHVPGMPSEEFEGKTGNGRWADMLSNMDYNVGRVLDSIDDLGIRDNTIVIWLSENGPEEIWPHAGTAGPWRGTYFTPYEGGLRTPCLIRWPGKIEAGSVSNEIVHITDFYPTLAKIAGGDVPQDRIIDGVDQIAHFSGESADSAREGFPIYNGARFYGYKWRNWKVLTLTNETMGDNIMTPGMPRLYHIPTDPKEQYDLVKFGGRDGGERAYWVLPVIFKKIVAHKASLAAEPPIKMGTPDPYVPASN</sequence>
<evidence type="ECO:0000256" key="3">
    <source>
        <dbReference type="ARBA" id="ARBA00022723"/>
    </source>
</evidence>
<evidence type="ECO:0000313" key="10">
    <source>
        <dbReference type="Proteomes" id="UP000617628"/>
    </source>
</evidence>
<name>A0A934S188_9BACT</name>
<evidence type="ECO:0000256" key="5">
    <source>
        <dbReference type="ARBA" id="ARBA00022801"/>
    </source>
</evidence>
<dbReference type="Gene3D" id="3.40.720.10">
    <property type="entry name" value="Alkaline Phosphatase, subunit A"/>
    <property type="match status" value="1"/>
</dbReference>
<dbReference type="InterPro" id="IPR050738">
    <property type="entry name" value="Sulfatase"/>
</dbReference>
<keyword evidence="10" id="KW-1185">Reference proteome</keyword>
<dbReference type="InterPro" id="IPR017850">
    <property type="entry name" value="Alkaline_phosphatase_core_sf"/>
</dbReference>
<dbReference type="CDD" id="cd16142">
    <property type="entry name" value="ARS_like"/>
    <property type="match status" value="1"/>
</dbReference>
<comment type="cofactor">
    <cofactor evidence="1">
        <name>Ca(2+)</name>
        <dbReference type="ChEBI" id="CHEBI:29108"/>
    </cofactor>
</comment>
<feature type="chain" id="PRO_5037044274" evidence="7">
    <location>
        <begin position="23"/>
        <end position="476"/>
    </location>
</feature>
<feature type="domain" description="Sulfatase N-terminal" evidence="8">
    <location>
        <begin position="26"/>
        <end position="346"/>
    </location>
</feature>
<protein>
    <submittedName>
        <fullName evidence="9">Arylsulfatase</fullName>
    </submittedName>
</protein>
<evidence type="ECO:0000259" key="8">
    <source>
        <dbReference type="Pfam" id="PF00884"/>
    </source>
</evidence>
<dbReference type="Proteomes" id="UP000617628">
    <property type="component" value="Unassembled WGS sequence"/>
</dbReference>